<gene>
    <name evidence="2" type="ORF">LTR91_008759</name>
</gene>
<proteinExistence type="predicted"/>
<feature type="region of interest" description="Disordered" evidence="1">
    <location>
        <begin position="585"/>
        <end position="607"/>
    </location>
</feature>
<evidence type="ECO:0000313" key="2">
    <source>
        <dbReference type="EMBL" id="KAK0990977.1"/>
    </source>
</evidence>
<sequence>MASQRYQTWALQQGLANPRRAGQLTLLALQSYAESFACHRRYDELELRTPVNDKAYCVYLSVIPEPQCARIEIELCMIPALEQRDTDHIYLERYAKERMTASFLAQDDSGPVYTRRPFDFQARPAKNDPPTGCHNFSRQLYAVQFRPVEEAEAAVGRSLRFDIPKGQVVFSWKGTAFSKLAINRHATRIAAAAGRTFRAILQAMESGGELYVVPHKNGGGLRVLDTYGPYFASLSSPSLAQSWEYSQSDYGSSLCCGIEPIDPVANVRQTKPVGDCTPNPNRPHILYDGENWFVPWDEFTGCERKAKYKRLPRDGVDDDEYAESNGAAFTDREWDIFPDLEVTPKPDPASAFFAEQAAEQSVALDTADESAEIANPDQPDPVSAFFAEQSVALDTADKPAETADSDQTDLEGPRRSARLESQEDVPVTFYPSQKDIKLWEPGVDLPNNFFPIANSQHWQLTREPWTATSSEIFLLVERGLLSGAKLSMCRPQAFGTHQKVHDAREPFGRPAIMWNPKETFWCYVNFHTRVILYGGWEFEVAKKKNPDKNAVWLDLSRFKSAKAYEDAHTGKTKERSKLYMTNIRTSASKTERLSHSGVSTSVSQPQF</sequence>
<protein>
    <submittedName>
        <fullName evidence="2">Uncharacterized protein</fullName>
    </submittedName>
</protein>
<evidence type="ECO:0000313" key="3">
    <source>
        <dbReference type="Proteomes" id="UP001175353"/>
    </source>
</evidence>
<name>A0AAN6QV40_9PEZI</name>
<keyword evidence="3" id="KW-1185">Reference proteome</keyword>
<reference evidence="2" key="1">
    <citation type="submission" date="2023-06" db="EMBL/GenBank/DDBJ databases">
        <title>Black Yeasts Isolated from many extreme environments.</title>
        <authorList>
            <person name="Coleine C."/>
            <person name="Stajich J.E."/>
            <person name="Selbmann L."/>
        </authorList>
    </citation>
    <scope>NUCLEOTIDE SEQUENCE</scope>
    <source>
        <strain evidence="2">CCFEE 5200</strain>
    </source>
</reference>
<accession>A0AAN6QV40</accession>
<feature type="region of interest" description="Disordered" evidence="1">
    <location>
        <begin position="395"/>
        <end position="422"/>
    </location>
</feature>
<comment type="caution">
    <text evidence="2">The sequence shown here is derived from an EMBL/GenBank/DDBJ whole genome shotgun (WGS) entry which is preliminary data.</text>
</comment>
<dbReference type="AlphaFoldDB" id="A0AAN6QV40"/>
<evidence type="ECO:0000256" key="1">
    <source>
        <dbReference type="SAM" id="MobiDB-lite"/>
    </source>
</evidence>
<organism evidence="2 3">
    <name type="scientific">Friedmanniomyces endolithicus</name>
    <dbReference type="NCBI Taxonomy" id="329885"/>
    <lineage>
        <taxon>Eukaryota</taxon>
        <taxon>Fungi</taxon>
        <taxon>Dikarya</taxon>
        <taxon>Ascomycota</taxon>
        <taxon>Pezizomycotina</taxon>
        <taxon>Dothideomycetes</taxon>
        <taxon>Dothideomycetidae</taxon>
        <taxon>Mycosphaerellales</taxon>
        <taxon>Teratosphaeriaceae</taxon>
        <taxon>Friedmanniomyces</taxon>
    </lineage>
</organism>
<dbReference type="Proteomes" id="UP001175353">
    <property type="component" value="Unassembled WGS sequence"/>
</dbReference>
<feature type="compositionally biased region" description="Basic and acidic residues" evidence="1">
    <location>
        <begin position="411"/>
        <end position="421"/>
    </location>
</feature>
<feature type="compositionally biased region" description="Polar residues" evidence="1">
    <location>
        <begin position="596"/>
        <end position="607"/>
    </location>
</feature>
<dbReference type="EMBL" id="JAUJLE010000068">
    <property type="protein sequence ID" value="KAK0990977.1"/>
    <property type="molecule type" value="Genomic_DNA"/>
</dbReference>